<sequence length="354" mass="38945">MTHEFKEILTQYAIAKQLGKATVLATVVYVEGSSYRRPGVRMLIREDGVMTGAVSGGCVEKEVLRQAQAVFTNKTAKMMTYDGKYRLGCEGVLYILIEPLDLSTTHINTLKELLGERKTFDITSTYSKSLLTGNTIGSVVTVNESESNKEIPFYPNYKKTVTASSLENHKDKMNPCMRLVIIGTEHDSVSLCKLASLSGWEVVVVGAPSSPQKLTDFTGATEFKKIATDSPDFMFIDEDTVVVLMTHNFAKDALYLQALSQSAIPSYIGLLGPAQRREKLLNALIEYNPETPSKFLERIHGPAGLNIGAETPQEIAISILSEILALHRNQNPIFLQDKKGAIHDPKESIAISKA</sequence>
<organism evidence="3 4">
    <name type="scientific">Aquimarina brevivitae</name>
    <dbReference type="NCBI Taxonomy" id="323412"/>
    <lineage>
        <taxon>Bacteria</taxon>
        <taxon>Pseudomonadati</taxon>
        <taxon>Bacteroidota</taxon>
        <taxon>Flavobacteriia</taxon>
        <taxon>Flavobacteriales</taxon>
        <taxon>Flavobacteriaceae</taxon>
        <taxon>Aquimarina</taxon>
    </lineage>
</organism>
<protein>
    <submittedName>
        <fullName evidence="3">Xanthine/CO dehydrogenase XdhC/CoxF family maturation factor</fullName>
    </submittedName>
</protein>
<evidence type="ECO:0000313" key="3">
    <source>
        <dbReference type="EMBL" id="RZS90689.1"/>
    </source>
</evidence>
<dbReference type="PANTHER" id="PTHR30388:SF4">
    <property type="entry name" value="MOLYBDENUM COFACTOR INSERTION CHAPERONE PAOD"/>
    <property type="match status" value="1"/>
</dbReference>
<evidence type="ECO:0000259" key="2">
    <source>
        <dbReference type="Pfam" id="PF13478"/>
    </source>
</evidence>
<name>A0A4V2F4W0_9FLAO</name>
<dbReference type="InterPro" id="IPR003777">
    <property type="entry name" value="XdhC_CoxI"/>
</dbReference>
<dbReference type="InterPro" id="IPR052698">
    <property type="entry name" value="MoCofactor_Util/Proc"/>
</dbReference>
<dbReference type="Proteomes" id="UP000292262">
    <property type="component" value="Unassembled WGS sequence"/>
</dbReference>
<feature type="domain" description="XdhC Rossmann" evidence="2">
    <location>
        <begin position="179"/>
        <end position="323"/>
    </location>
</feature>
<dbReference type="AlphaFoldDB" id="A0A4V2F4W0"/>
<keyword evidence="4" id="KW-1185">Reference proteome</keyword>
<accession>A0A4V2F4W0</accession>
<evidence type="ECO:0000313" key="4">
    <source>
        <dbReference type="Proteomes" id="UP000292262"/>
    </source>
</evidence>
<dbReference type="PANTHER" id="PTHR30388">
    <property type="entry name" value="ALDEHYDE OXIDOREDUCTASE MOLYBDENUM COFACTOR ASSEMBLY PROTEIN"/>
    <property type="match status" value="1"/>
</dbReference>
<dbReference type="Pfam" id="PF02625">
    <property type="entry name" value="XdhC_CoxI"/>
    <property type="match status" value="1"/>
</dbReference>
<dbReference type="Gene3D" id="3.40.50.720">
    <property type="entry name" value="NAD(P)-binding Rossmann-like Domain"/>
    <property type="match status" value="1"/>
</dbReference>
<evidence type="ECO:0000259" key="1">
    <source>
        <dbReference type="Pfam" id="PF02625"/>
    </source>
</evidence>
<dbReference type="EMBL" id="SGXE01000006">
    <property type="protein sequence ID" value="RZS90689.1"/>
    <property type="molecule type" value="Genomic_DNA"/>
</dbReference>
<dbReference type="InterPro" id="IPR027051">
    <property type="entry name" value="XdhC_Rossmann_dom"/>
</dbReference>
<reference evidence="3 4" key="1">
    <citation type="submission" date="2019-02" db="EMBL/GenBank/DDBJ databases">
        <title>Genomic Encyclopedia of Type Strains, Phase IV (KMG-IV): sequencing the most valuable type-strain genomes for metagenomic binning, comparative biology and taxonomic classification.</title>
        <authorList>
            <person name="Goeker M."/>
        </authorList>
    </citation>
    <scope>NUCLEOTIDE SEQUENCE [LARGE SCALE GENOMIC DNA]</scope>
    <source>
        <strain evidence="3 4">DSM 17196</strain>
    </source>
</reference>
<dbReference type="RefSeq" id="WP_130287728.1">
    <property type="nucleotide sequence ID" value="NZ_SGXE01000006.1"/>
</dbReference>
<dbReference type="Pfam" id="PF13478">
    <property type="entry name" value="XdhC_C"/>
    <property type="match status" value="1"/>
</dbReference>
<proteinExistence type="predicted"/>
<dbReference type="OrthoDB" id="9773039at2"/>
<comment type="caution">
    <text evidence="3">The sequence shown here is derived from an EMBL/GenBank/DDBJ whole genome shotgun (WGS) entry which is preliminary data.</text>
</comment>
<gene>
    <name evidence="3" type="ORF">EV197_3218</name>
</gene>
<feature type="domain" description="XdhC- CoxI" evidence="1">
    <location>
        <begin position="19"/>
        <end position="82"/>
    </location>
</feature>